<dbReference type="InterPro" id="IPR049426">
    <property type="entry name" value="Acyl-CoA-dh-like_C"/>
</dbReference>
<proteinExistence type="inferred from homology"/>
<dbReference type="InterPro" id="IPR009075">
    <property type="entry name" value="AcylCo_DH/oxidase_C"/>
</dbReference>
<reference evidence="12 13" key="1">
    <citation type="journal article" date="2015" name="Genome Announc.">
        <title>Complete genome sequences for 35 biothreat assay-relevant bacillus species.</title>
        <authorList>
            <person name="Johnson S.L."/>
            <person name="Daligault H.E."/>
            <person name="Davenport K.W."/>
            <person name="Jaissle J."/>
            <person name="Frey K.G."/>
            <person name="Ladner J.T."/>
            <person name="Broomall S.M."/>
            <person name="Bishop-Lilly K.A."/>
            <person name="Bruce D.C."/>
            <person name="Gibbons H.S."/>
            <person name="Coyne S.R."/>
            <person name="Lo C.C."/>
            <person name="Meincke L."/>
            <person name="Munk A.C."/>
            <person name="Koroleva G.I."/>
            <person name="Rosenzweig C.N."/>
            <person name="Palacios G.F."/>
            <person name="Redden C.L."/>
            <person name="Minogue T.D."/>
            <person name="Chain P.S."/>
        </authorList>
    </citation>
    <scope>NUCLEOTIDE SEQUENCE [LARGE SCALE GENOMIC DNA]</scope>
    <source>
        <strain evidence="13">ATCC 14581 / DSM 32 / JCM 2506 / NBRC 15308 / NCIMB 9376 / NCTC 10342 / NRRL B-14308 / VKM B-512</strain>
    </source>
</reference>
<dbReference type="GO" id="GO:0050660">
    <property type="term" value="F:flavin adenine dinucleotide binding"/>
    <property type="evidence" value="ECO:0007669"/>
    <property type="project" value="InterPro"/>
</dbReference>
<dbReference type="PROSITE" id="PS00072">
    <property type="entry name" value="ACYL_COA_DH_1"/>
    <property type="match status" value="1"/>
</dbReference>
<dbReference type="Pfam" id="PF02771">
    <property type="entry name" value="Acyl-CoA_dh_N"/>
    <property type="match status" value="1"/>
</dbReference>
<feature type="domain" description="Acyl-CoA dehydrogenase-like C-terminal" evidence="11">
    <location>
        <begin position="462"/>
        <end position="557"/>
    </location>
</feature>
<dbReference type="FunFam" id="2.40.110.10:FF:000001">
    <property type="entry name" value="Acyl-CoA dehydrogenase, mitochondrial"/>
    <property type="match status" value="1"/>
</dbReference>
<evidence type="ECO:0000256" key="6">
    <source>
        <dbReference type="ARBA" id="ARBA00052546"/>
    </source>
</evidence>
<dbReference type="HOGENOM" id="CLU_018204_3_3_9"/>
<evidence type="ECO:0000256" key="4">
    <source>
        <dbReference type="ARBA" id="ARBA00022827"/>
    </source>
</evidence>
<feature type="domain" description="Acyl-CoA oxidase/dehydrogenase middle" evidence="9">
    <location>
        <begin position="146"/>
        <end position="239"/>
    </location>
</feature>
<evidence type="ECO:0000259" key="8">
    <source>
        <dbReference type="Pfam" id="PF00441"/>
    </source>
</evidence>
<dbReference type="FunFam" id="1.10.540.10:FF:000001">
    <property type="entry name" value="Very long-chain-specific acyl-CoA dehydrogenase, mitochondrial"/>
    <property type="match status" value="1"/>
</dbReference>
<feature type="domain" description="Acyl-CoA dehydrogenase/oxidase N-terminal" evidence="10">
    <location>
        <begin position="30"/>
        <end position="142"/>
    </location>
</feature>
<dbReference type="SUPFAM" id="SSF56645">
    <property type="entry name" value="Acyl-CoA dehydrogenase NM domain-like"/>
    <property type="match status" value="1"/>
</dbReference>
<evidence type="ECO:0000259" key="11">
    <source>
        <dbReference type="Pfam" id="PF21263"/>
    </source>
</evidence>
<keyword evidence="3 7" id="KW-0285">Flavoprotein</keyword>
<dbReference type="Gene3D" id="2.40.110.10">
    <property type="entry name" value="Butyryl-CoA Dehydrogenase, subunit A, domain 2"/>
    <property type="match status" value="1"/>
</dbReference>
<evidence type="ECO:0008006" key="14">
    <source>
        <dbReference type="Google" id="ProtNLM"/>
    </source>
</evidence>
<dbReference type="EMBL" id="CP009920">
    <property type="protein sequence ID" value="AJI24788.1"/>
    <property type="molecule type" value="Genomic_DNA"/>
</dbReference>
<protein>
    <recommendedName>
        <fullName evidence="14">Acyl-CoA dehydrogenase</fullName>
    </recommendedName>
</protein>
<evidence type="ECO:0000256" key="7">
    <source>
        <dbReference type="RuleBase" id="RU362125"/>
    </source>
</evidence>
<name>A0A0B6AVQ7_PRIM2</name>
<dbReference type="RefSeq" id="WP_034652068.1">
    <property type="nucleotide sequence ID" value="NZ_BCVB01000004.1"/>
</dbReference>
<gene>
    <name evidence="12" type="ORF">BG04_4735</name>
</gene>
<evidence type="ECO:0000259" key="9">
    <source>
        <dbReference type="Pfam" id="PF02770"/>
    </source>
</evidence>
<evidence type="ECO:0000313" key="13">
    <source>
        <dbReference type="Proteomes" id="UP000031829"/>
    </source>
</evidence>
<dbReference type="Pfam" id="PF02770">
    <property type="entry name" value="Acyl-CoA_dh_M"/>
    <property type="match status" value="1"/>
</dbReference>
<sequence length="592" mass="65755">MSEMKTKAKGGSFLLKKTSTHHVYTPEDLTDEHRMIAQTAKRFIEKEVDPYHNDIEQQDFNKVVELMHKAGELGLLAHSIPEAYGGLGLDKVSKGLVGEIIGRTSGYGVAHSNHTCIATLPITYFGTKEQKEKYLPKLASGEYIGAYCLTEPEAGSDALAAQTKAVLNPEKTHYVLNGTKQYITNAAFSDTFITYAKVDGEHFTAFIVEKGFEGLSLGPEEKKMGIKGSSTRPVIYENCLVPVENVLGQVGKGHLIALNVLNLGRFNLGSACMGAAKYAFELALAYTKERKQFKTAIAEFNASKEKIAKMAARIFASESIQYRTSGLLEEALGGLYESENHKLVAKQLAEFAMECSVCKVYGSETLDLIADESLQLHGGAGFIQEYKIEQVYRDSRINRIFEGTNEINRLLLPTQLLKKADKGEIELSKQVEHAVSELMSGQWEISSNELLAREKQAVITTRHLFLALLGTAFQTFNANLAQEQEMLMKLAEIAIGLFAMESSVLRAEKAVNKNGEEKEKLKSKLSATVVSETLFEIEKQARQLINGMLTGEKHRQYRTILGKWMNDLQSEGEFTRNRGIAREFIDSGRYVV</sequence>
<feature type="domain" description="Acyl-CoA dehydrogenase/oxidase C-terminal" evidence="8">
    <location>
        <begin position="251"/>
        <end position="412"/>
    </location>
</feature>
<dbReference type="InterPro" id="IPR006089">
    <property type="entry name" value="Acyl-CoA_DH_CS"/>
</dbReference>
<dbReference type="KEGG" id="bmeg:BG04_4735"/>
<keyword evidence="4 7" id="KW-0274">FAD</keyword>
<evidence type="ECO:0000256" key="3">
    <source>
        <dbReference type="ARBA" id="ARBA00022630"/>
    </source>
</evidence>
<organism evidence="12 13">
    <name type="scientific">Priestia megaterium (strain ATCC 14581 / DSM 32 / CCUG 1817 / JCM 2506 / NBRC 15308 / NCIMB 9376 / NCTC 10342 / NRRL B-14308 / VKM B-512 / Ford 19)</name>
    <name type="common">Bacillus megaterium</name>
    <dbReference type="NCBI Taxonomy" id="1348623"/>
    <lineage>
        <taxon>Bacteria</taxon>
        <taxon>Bacillati</taxon>
        <taxon>Bacillota</taxon>
        <taxon>Bacilli</taxon>
        <taxon>Bacillales</taxon>
        <taxon>Bacillaceae</taxon>
        <taxon>Priestia</taxon>
    </lineage>
</organism>
<dbReference type="InterPro" id="IPR046373">
    <property type="entry name" value="Acyl-CoA_Oxase/DH_mid-dom_sf"/>
</dbReference>
<dbReference type="Gene3D" id="1.20.140.10">
    <property type="entry name" value="Butyryl-CoA Dehydrogenase, subunit A, domain 3"/>
    <property type="match status" value="2"/>
</dbReference>
<evidence type="ECO:0000313" key="12">
    <source>
        <dbReference type="EMBL" id="AJI24788.1"/>
    </source>
</evidence>
<evidence type="ECO:0000256" key="2">
    <source>
        <dbReference type="ARBA" id="ARBA00009347"/>
    </source>
</evidence>
<comment type="cofactor">
    <cofactor evidence="1 7">
        <name>FAD</name>
        <dbReference type="ChEBI" id="CHEBI:57692"/>
    </cofactor>
</comment>
<dbReference type="PANTHER" id="PTHR43884:SF12">
    <property type="entry name" value="ISOVALERYL-COA DEHYDROGENASE, MITOCHONDRIAL-RELATED"/>
    <property type="match status" value="1"/>
</dbReference>
<dbReference type="InterPro" id="IPR009100">
    <property type="entry name" value="AcylCoA_DH/oxidase_NM_dom_sf"/>
</dbReference>
<keyword evidence="5 7" id="KW-0560">Oxidoreductase</keyword>
<dbReference type="Pfam" id="PF21263">
    <property type="entry name" value="Acyl-CoA-dh_C"/>
    <property type="match status" value="1"/>
</dbReference>
<dbReference type="Pfam" id="PF00441">
    <property type="entry name" value="Acyl-CoA_dh_1"/>
    <property type="match status" value="1"/>
</dbReference>
<dbReference type="InterPro" id="IPR037069">
    <property type="entry name" value="AcylCoA_DH/ox_N_sf"/>
</dbReference>
<dbReference type="GeneID" id="93642726"/>
<dbReference type="Gene3D" id="1.10.540.10">
    <property type="entry name" value="Acyl-CoA dehydrogenase/oxidase, N-terminal domain"/>
    <property type="match status" value="1"/>
</dbReference>
<dbReference type="SUPFAM" id="SSF47203">
    <property type="entry name" value="Acyl-CoA dehydrogenase C-terminal domain-like"/>
    <property type="match status" value="1"/>
</dbReference>
<evidence type="ECO:0000259" key="10">
    <source>
        <dbReference type="Pfam" id="PF02771"/>
    </source>
</evidence>
<dbReference type="GO" id="GO:0003995">
    <property type="term" value="F:acyl-CoA dehydrogenase activity"/>
    <property type="evidence" value="ECO:0007669"/>
    <property type="project" value="InterPro"/>
</dbReference>
<dbReference type="AlphaFoldDB" id="A0A0B6AVQ7"/>
<dbReference type="InterPro" id="IPR036250">
    <property type="entry name" value="AcylCo_DH-like_C"/>
</dbReference>
<dbReference type="Proteomes" id="UP000031829">
    <property type="component" value="Chromosome"/>
</dbReference>
<dbReference type="FunFam" id="1.20.140.10:FF:000019">
    <property type="entry name" value="Acyl-CoA dehydrogenase"/>
    <property type="match status" value="1"/>
</dbReference>
<evidence type="ECO:0000256" key="1">
    <source>
        <dbReference type="ARBA" id="ARBA00001974"/>
    </source>
</evidence>
<dbReference type="InterPro" id="IPR006091">
    <property type="entry name" value="Acyl-CoA_Oxase/DH_mid-dom"/>
</dbReference>
<evidence type="ECO:0000256" key="5">
    <source>
        <dbReference type="ARBA" id="ARBA00023002"/>
    </source>
</evidence>
<accession>A0A0B6AVQ7</accession>
<comment type="similarity">
    <text evidence="2 7">Belongs to the acyl-CoA dehydrogenase family.</text>
</comment>
<dbReference type="PANTHER" id="PTHR43884">
    <property type="entry name" value="ACYL-COA DEHYDROGENASE"/>
    <property type="match status" value="1"/>
</dbReference>
<comment type="catalytic activity">
    <reaction evidence="6">
        <text>a 2,3-saturated acyl-CoA + A = a 2,3-dehydroacyl-CoA + AH2</text>
        <dbReference type="Rhea" id="RHEA:48608"/>
        <dbReference type="ChEBI" id="CHEBI:13193"/>
        <dbReference type="ChEBI" id="CHEBI:17499"/>
        <dbReference type="ChEBI" id="CHEBI:60015"/>
        <dbReference type="ChEBI" id="CHEBI:65111"/>
    </reaction>
</comment>
<dbReference type="InterPro" id="IPR013786">
    <property type="entry name" value="AcylCoA_DH/ox_N"/>
</dbReference>